<sequence>MTKGMKVGVRLLRDASAATRPEPRLARLT</sequence>
<evidence type="ECO:0000313" key="2">
    <source>
        <dbReference type="Proteomes" id="UP000326340"/>
    </source>
</evidence>
<dbReference type="AlphaFoldDB" id="A0A5Q4C3C4"/>
<keyword evidence="2" id="KW-1185">Reference proteome</keyword>
<accession>A0A5Q4C3C4</accession>
<proteinExistence type="predicted"/>
<comment type="caution">
    <text evidence="1">The sequence shown here is derived from an EMBL/GenBank/DDBJ whole genome shotgun (WGS) entry which is preliminary data.</text>
</comment>
<name>A0A5Q4C3C4_9PEZI</name>
<dbReference type="EMBL" id="PUHP01000070">
    <property type="protein sequence ID" value="TQN73825.1"/>
    <property type="molecule type" value="Genomic_DNA"/>
</dbReference>
<evidence type="ECO:0000313" key="1">
    <source>
        <dbReference type="EMBL" id="TQN73825.1"/>
    </source>
</evidence>
<protein>
    <submittedName>
        <fullName evidence="1">Uncharacterized protein</fullName>
    </submittedName>
</protein>
<reference evidence="1 2" key="1">
    <citation type="journal article" date="2019" name="Sci. Rep.">
        <title>Colletotrichum shisoi sp. nov., an anthracnose pathogen of Perilla frutescens in Japan: molecular phylogenetic, morphological and genomic evidence.</title>
        <authorList>
            <person name="Gan P."/>
            <person name="Tsushima A."/>
            <person name="Hiroyama R."/>
            <person name="Narusaka M."/>
            <person name="Takano Y."/>
            <person name="Narusaka Y."/>
            <person name="Kawaradani M."/>
            <person name="Damm U."/>
            <person name="Shirasu K."/>
        </authorList>
    </citation>
    <scope>NUCLEOTIDE SEQUENCE [LARGE SCALE GENOMIC DNA]</scope>
    <source>
        <strain evidence="1 2">PG-2018a</strain>
    </source>
</reference>
<organism evidence="1 2">
    <name type="scientific">Colletotrichum shisoi</name>
    <dbReference type="NCBI Taxonomy" id="2078593"/>
    <lineage>
        <taxon>Eukaryota</taxon>
        <taxon>Fungi</taxon>
        <taxon>Dikarya</taxon>
        <taxon>Ascomycota</taxon>
        <taxon>Pezizomycotina</taxon>
        <taxon>Sordariomycetes</taxon>
        <taxon>Hypocreomycetidae</taxon>
        <taxon>Glomerellales</taxon>
        <taxon>Glomerellaceae</taxon>
        <taxon>Colletotrichum</taxon>
        <taxon>Colletotrichum destructivum species complex</taxon>
    </lineage>
</organism>
<gene>
    <name evidence="1" type="ORF">CSHISOI_01596</name>
</gene>
<dbReference type="Proteomes" id="UP000326340">
    <property type="component" value="Unassembled WGS sequence"/>
</dbReference>